<proteinExistence type="predicted"/>
<feature type="active site" description="Proton acceptor; for dehydratase activity" evidence="1">
    <location>
        <position position="383"/>
    </location>
</feature>
<dbReference type="SUPFAM" id="SSF52151">
    <property type="entry name" value="FabD/lysophospholipase-like"/>
    <property type="match status" value="1"/>
</dbReference>
<feature type="domain" description="PKS/mFAS DH" evidence="2">
    <location>
        <begin position="348"/>
        <end position="611"/>
    </location>
</feature>
<dbReference type="GO" id="GO:0004312">
    <property type="term" value="F:fatty acid synthase activity"/>
    <property type="evidence" value="ECO:0007669"/>
    <property type="project" value="TreeGrafter"/>
</dbReference>
<dbReference type="PANTHER" id="PTHR43775">
    <property type="entry name" value="FATTY ACID SYNTHASE"/>
    <property type="match status" value="1"/>
</dbReference>
<feature type="active site" description="Proton donor; for dehydratase activity" evidence="1">
    <location>
        <position position="534"/>
    </location>
</feature>
<name>A0A6J1R7M5_9HYME</name>
<dbReference type="Gene3D" id="3.10.129.110">
    <property type="entry name" value="Polyketide synthase dehydratase"/>
    <property type="match status" value="1"/>
</dbReference>
<dbReference type="RefSeq" id="XP_024890657.1">
    <property type="nucleotide sequence ID" value="XM_025034889.1"/>
</dbReference>
<dbReference type="GeneID" id="112466665"/>
<dbReference type="Proteomes" id="UP000504618">
    <property type="component" value="Unplaced"/>
</dbReference>
<dbReference type="OrthoDB" id="6432380at2759"/>
<dbReference type="Gene3D" id="3.30.70.250">
    <property type="entry name" value="Malonyl-CoA ACP transacylase, ACP-binding"/>
    <property type="match status" value="1"/>
</dbReference>
<dbReference type="PROSITE" id="PS52019">
    <property type="entry name" value="PKS_MFAS_DH"/>
    <property type="match status" value="1"/>
</dbReference>
<dbReference type="SMART" id="SM00827">
    <property type="entry name" value="PKS_AT"/>
    <property type="match status" value="1"/>
</dbReference>
<dbReference type="InterPro" id="IPR001227">
    <property type="entry name" value="Ac_transferase_dom_sf"/>
</dbReference>
<dbReference type="InterPro" id="IPR014043">
    <property type="entry name" value="Acyl_transferase_dom"/>
</dbReference>
<sequence>MHVHICILKFRNFIKIFIGRVLMKFPVFAKAIQKCGIVLRSYGISLTDILTSDNKNIFDNILNFLLSLIGLQIGLVDLLTSIGIVPDFIIGHSIGELICGYADGCLTAEETILSAYFIGLALHESKIINGSMAEINLDLETLKVMCPSDIDIACYNSFSNFIVSGPTNSIKKFLTKLQANSISIKEISCGYIPFHSRYIKPAVAKSEEYLNRTLPQKKFYSSKWLTTSSHEYSNTIPLCSKYYTNHLLSPVLFAKTIRSVPRDTVTIEISPQNILQHILNNYLYSTVTNVALYERTEDHNNEIFLESIGKLYNAGLQPQIANLYPTVEFPVSRGTPMISPLIRWDHLEDLFVMRVCKKKIIDKKEIVVSISTIDEEFVYLTGHVVNEKNLFPAMGYLFYIWEMIASLKNQEYINTPVVFEGVNFIRATVLSQQNEIELTLSIQEGSNRFEIIEGDNAIVTGTVRIPTNIENEKISANLAEYIDDEEEMNTKDIYKELRLRGYQYTGVFRGLKSASVTGSNGHIAWTSNWVAFMDSMLQMMILGQNSRSLFVPTRIRKLTIDPKYHTQIIQNYPIEDRQFSVRRYKSLDAIISGGIEICGTVATPISRRQKVVNTVLEEYKFVAHRDLGTMSLQDAVRVSVHIALECYNVTSVQIIEFIDDSDNVTPEDLNSPYISEILNDLPQIRHHTKLVTTHKKFRNISLPDNVSTTEITKLSKDENCLIVLGFNILTKNSKKLYKQLLSLIMPQGFLLTLEKSGTIDYSYMKTYELDVIVEKQINEKTLLLLKKTQNIAKKQYQIMHVSNYDFSWIDELKSIMSVQNETSIDTRIILVAQGDFECGLLGFI</sequence>
<feature type="non-terminal residue" evidence="4">
    <location>
        <position position="844"/>
    </location>
</feature>
<dbReference type="UniPathway" id="UPA00094"/>
<dbReference type="InterPro" id="IPR042104">
    <property type="entry name" value="PKS_dehydratase_sf"/>
</dbReference>
<protein>
    <submittedName>
        <fullName evidence="4">Fatty acid synthase-like</fullName>
    </submittedName>
</protein>
<reference evidence="4" key="1">
    <citation type="submission" date="2025-08" db="UniProtKB">
        <authorList>
            <consortium name="RefSeq"/>
        </authorList>
    </citation>
    <scope>IDENTIFICATION</scope>
    <source>
        <tissue evidence="4">Whole body</tissue>
    </source>
</reference>
<gene>
    <name evidence="4" type="primary">LOC112466665</name>
</gene>
<keyword evidence="3" id="KW-1185">Reference proteome</keyword>
<evidence type="ECO:0000313" key="4">
    <source>
        <dbReference type="RefSeq" id="XP_024890657.1"/>
    </source>
</evidence>
<dbReference type="Gene3D" id="3.40.366.10">
    <property type="entry name" value="Malonyl-Coenzyme A Acyl Carrier Protein, domain 2"/>
    <property type="match status" value="1"/>
</dbReference>
<dbReference type="GO" id="GO:0006633">
    <property type="term" value="P:fatty acid biosynthetic process"/>
    <property type="evidence" value="ECO:0007669"/>
    <property type="project" value="UniProtKB-UniPathway"/>
</dbReference>
<evidence type="ECO:0000313" key="3">
    <source>
        <dbReference type="Proteomes" id="UP000504618"/>
    </source>
</evidence>
<dbReference type="InterPro" id="IPR016035">
    <property type="entry name" value="Acyl_Trfase/lysoPLipase"/>
</dbReference>
<feature type="region of interest" description="C-terminal hotdog fold" evidence="1">
    <location>
        <begin position="485"/>
        <end position="611"/>
    </location>
</feature>
<dbReference type="InterPro" id="IPR016036">
    <property type="entry name" value="Malonyl_transacylase_ACP-bd"/>
</dbReference>
<dbReference type="InterPro" id="IPR049900">
    <property type="entry name" value="PKS_mFAS_DH"/>
</dbReference>
<organism evidence="3 4">
    <name type="scientific">Temnothorax curvispinosus</name>
    <dbReference type="NCBI Taxonomy" id="300111"/>
    <lineage>
        <taxon>Eukaryota</taxon>
        <taxon>Metazoa</taxon>
        <taxon>Ecdysozoa</taxon>
        <taxon>Arthropoda</taxon>
        <taxon>Hexapoda</taxon>
        <taxon>Insecta</taxon>
        <taxon>Pterygota</taxon>
        <taxon>Neoptera</taxon>
        <taxon>Endopterygota</taxon>
        <taxon>Hymenoptera</taxon>
        <taxon>Apocrita</taxon>
        <taxon>Aculeata</taxon>
        <taxon>Formicoidea</taxon>
        <taxon>Formicidae</taxon>
        <taxon>Myrmicinae</taxon>
        <taxon>Temnothorax</taxon>
    </lineage>
</organism>
<evidence type="ECO:0000259" key="2">
    <source>
        <dbReference type="PROSITE" id="PS52019"/>
    </source>
</evidence>
<evidence type="ECO:0000256" key="1">
    <source>
        <dbReference type="PROSITE-ProRule" id="PRU01363"/>
    </source>
</evidence>
<dbReference type="Gene3D" id="3.30.70.3290">
    <property type="match status" value="1"/>
</dbReference>
<dbReference type="PANTHER" id="PTHR43775:SF23">
    <property type="entry name" value="FATTY ACID SYNTHASE 3"/>
    <property type="match status" value="1"/>
</dbReference>
<dbReference type="AlphaFoldDB" id="A0A6J1R7M5"/>
<dbReference type="Pfam" id="PF00698">
    <property type="entry name" value="Acyl_transf_1"/>
    <property type="match status" value="1"/>
</dbReference>
<dbReference type="InterPro" id="IPR050091">
    <property type="entry name" value="PKS_NRPS_Biosynth_Enz"/>
</dbReference>
<accession>A0A6J1R7M5</accession>
<dbReference type="SUPFAM" id="SSF55048">
    <property type="entry name" value="Probable ACP-binding domain of malonyl-CoA ACP transacylase"/>
    <property type="match status" value="1"/>
</dbReference>
<feature type="region of interest" description="N-terminal hotdog fold" evidence="1">
    <location>
        <begin position="348"/>
        <end position="472"/>
    </location>
</feature>